<feature type="domain" description="BetI-type transcriptional repressor C-terminal" evidence="1">
    <location>
        <begin position="12"/>
        <end position="82"/>
    </location>
</feature>
<reference evidence="2" key="1">
    <citation type="journal article" date="2015" name="Nature">
        <title>Complex archaea that bridge the gap between prokaryotes and eukaryotes.</title>
        <authorList>
            <person name="Spang A."/>
            <person name="Saw J.H."/>
            <person name="Jorgensen S.L."/>
            <person name="Zaremba-Niedzwiedzka K."/>
            <person name="Martijn J."/>
            <person name="Lind A.E."/>
            <person name="van Eijk R."/>
            <person name="Schleper C."/>
            <person name="Guy L."/>
            <person name="Ettema T.J."/>
        </authorList>
    </citation>
    <scope>NUCLEOTIDE SEQUENCE</scope>
</reference>
<sequence>CCPVDVMKKSARGIIGLWSEAMKRQNIRNLICSHHVLMRENLSRFIREGIEKGEIQSDLDPEAVAGFFIAILSGLEVQLALIDGFDKLLLVYHSLII</sequence>
<comment type="caution">
    <text evidence="2">The sequence shown here is derived from an EMBL/GenBank/DDBJ whole genome shotgun (WGS) entry which is preliminary data.</text>
</comment>
<protein>
    <recommendedName>
        <fullName evidence="1">BetI-type transcriptional repressor C-terminal domain-containing protein</fullName>
    </recommendedName>
</protein>
<dbReference type="SUPFAM" id="SSF48498">
    <property type="entry name" value="Tetracyclin repressor-like, C-terminal domain"/>
    <property type="match status" value="1"/>
</dbReference>
<dbReference type="Gene3D" id="1.10.357.10">
    <property type="entry name" value="Tetracycline Repressor, domain 2"/>
    <property type="match status" value="1"/>
</dbReference>
<dbReference type="InterPro" id="IPR036271">
    <property type="entry name" value="Tet_transcr_reg_TetR-rel_C_sf"/>
</dbReference>
<evidence type="ECO:0000259" key="1">
    <source>
        <dbReference type="Pfam" id="PF13977"/>
    </source>
</evidence>
<evidence type="ECO:0000313" key="2">
    <source>
        <dbReference type="EMBL" id="KKK48132.1"/>
    </source>
</evidence>
<name>A0A0F8VUY4_9ZZZZ</name>
<dbReference type="EMBL" id="LAZR01069227">
    <property type="protein sequence ID" value="KKK48132.1"/>
    <property type="molecule type" value="Genomic_DNA"/>
</dbReference>
<dbReference type="AlphaFoldDB" id="A0A0F8VUY4"/>
<dbReference type="Pfam" id="PF13977">
    <property type="entry name" value="TetR_C_6"/>
    <property type="match status" value="1"/>
</dbReference>
<organism evidence="2">
    <name type="scientific">marine sediment metagenome</name>
    <dbReference type="NCBI Taxonomy" id="412755"/>
    <lineage>
        <taxon>unclassified sequences</taxon>
        <taxon>metagenomes</taxon>
        <taxon>ecological metagenomes</taxon>
    </lineage>
</organism>
<gene>
    <name evidence="2" type="ORF">LCGC14_3148220</name>
</gene>
<dbReference type="InterPro" id="IPR039538">
    <property type="entry name" value="BetI_C"/>
</dbReference>
<feature type="non-terminal residue" evidence="2">
    <location>
        <position position="1"/>
    </location>
</feature>
<accession>A0A0F8VUY4</accession>
<proteinExistence type="predicted"/>